<organism evidence="2 3">
    <name type="scientific">Amblyomma americanum</name>
    <name type="common">Lone star tick</name>
    <dbReference type="NCBI Taxonomy" id="6943"/>
    <lineage>
        <taxon>Eukaryota</taxon>
        <taxon>Metazoa</taxon>
        <taxon>Ecdysozoa</taxon>
        <taxon>Arthropoda</taxon>
        <taxon>Chelicerata</taxon>
        <taxon>Arachnida</taxon>
        <taxon>Acari</taxon>
        <taxon>Parasitiformes</taxon>
        <taxon>Ixodida</taxon>
        <taxon>Ixodoidea</taxon>
        <taxon>Ixodidae</taxon>
        <taxon>Amblyomminae</taxon>
        <taxon>Amblyomma</taxon>
    </lineage>
</organism>
<gene>
    <name evidence="2" type="ORF">V5799_004604</name>
</gene>
<sequence>MASSREAEALSRAYDPSRTLASSKVFHKEQTRKTNAKAARFKTEEEPTSGVGVWLRRREDKLLSQGELGGTSHRPRNGKPGNRIALADANVRGQPRTPASLNSANLRGPC</sequence>
<evidence type="ECO:0000313" key="3">
    <source>
        <dbReference type="Proteomes" id="UP001321473"/>
    </source>
</evidence>
<keyword evidence="3" id="KW-1185">Reference proteome</keyword>
<dbReference type="EMBL" id="JARKHS020034833">
    <property type="protein sequence ID" value="KAK8757766.1"/>
    <property type="molecule type" value="Genomic_DNA"/>
</dbReference>
<feature type="region of interest" description="Disordered" evidence="1">
    <location>
        <begin position="63"/>
        <end position="110"/>
    </location>
</feature>
<accession>A0AAQ4D5M6</accession>
<feature type="compositionally biased region" description="Polar residues" evidence="1">
    <location>
        <begin position="97"/>
        <end position="110"/>
    </location>
</feature>
<name>A0AAQ4D5M6_AMBAM</name>
<evidence type="ECO:0000313" key="2">
    <source>
        <dbReference type="EMBL" id="KAK8757766.1"/>
    </source>
</evidence>
<evidence type="ECO:0000256" key="1">
    <source>
        <dbReference type="SAM" id="MobiDB-lite"/>
    </source>
</evidence>
<comment type="caution">
    <text evidence="2">The sequence shown here is derived from an EMBL/GenBank/DDBJ whole genome shotgun (WGS) entry which is preliminary data.</text>
</comment>
<dbReference type="Proteomes" id="UP001321473">
    <property type="component" value="Unassembled WGS sequence"/>
</dbReference>
<feature type="region of interest" description="Disordered" evidence="1">
    <location>
        <begin position="1"/>
        <end position="51"/>
    </location>
</feature>
<dbReference type="AlphaFoldDB" id="A0AAQ4D5M6"/>
<proteinExistence type="predicted"/>
<protein>
    <submittedName>
        <fullName evidence="2">Uncharacterized protein</fullName>
    </submittedName>
</protein>
<reference evidence="2 3" key="1">
    <citation type="journal article" date="2023" name="Arcadia Sci">
        <title>De novo assembly of a long-read Amblyomma americanum tick genome.</title>
        <authorList>
            <person name="Chou S."/>
            <person name="Poskanzer K.E."/>
            <person name="Rollins M."/>
            <person name="Thuy-Boun P.S."/>
        </authorList>
    </citation>
    <scope>NUCLEOTIDE SEQUENCE [LARGE SCALE GENOMIC DNA]</scope>
    <source>
        <strain evidence="2">F_SG_1</strain>
        <tissue evidence="2">Salivary glands</tissue>
    </source>
</reference>